<dbReference type="PROSITE" id="PS51178">
    <property type="entry name" value="PASTA"/>
    <property type="match status" value="1"/>
</dbReference>
<dbReference type="Proteomes" id="UP000249799">
    <property type="component" value="Chromosome"/>
</dbReference>
<dbReference type="GO" id="GO:0008658">
    <property type="term" value="F:penicillin binding"/>
    <property type="evidence" value="ECO:0007669"/>
    <property type="project" value="InterPro"/>
</dbReference>
<name>A0A2Z4FKW1_9DELT</name>
<dbReference type="Pfam" id="PF03793">
    <property type="entry name" value="PASTA"/>
    <property type="match status" value="1"/>
</dbReference>
<reference evidence="3 4" key="1">
    <citation type="submission" date="2018-06" db="EMBL/GenBank/DDBJ databases">
        <title>Lujinxingia sediminis gen. nov. sp. nov., a new facultative anaerobic member of the class Deltaproteobacteria, and proposal of Lujinxingaceae fam. nov.</title>
        <authorList>
            <person name="Guo L.-Y."/>
            <person name="Li C.-M."/>
            <person name="Wang S."/>
            <person name="Du Z.-J."/>
        </authorList>
    </citation>
    <scope>NUCLEOTIDE SEQUENCE [LARGE SCALE GENOMIC DNA]</scope>
    <source>
        <strain evidence="3 4">FA350</strain>
    </source>
</reference>
<dbReference type="InterPro" id="IPR036138">
    <property type="entry name" value="PBP_dimer_sf"/>
</dbReference>
<keyword evidence="4" id="KW-1185">Reference proteome</keyword>
<dbReference type="InterPro" id="IPR012338">
    <property type="entry name" value="Beta-lactam/transpept-like"/>
</dbReference>
<keyword evidence="2" id="KW-0472">Membrane</keyword>
<dbReference type="OrthoDB" id="9789078at2"/>
<dbReference type="PANTHER" id="PTHR30627:SF1">
    <property type="entry name" value="PEPTIDOGLYCAN D,D-TRANSPEPTIDASE FTSI"/>
    <property type="match status" value="1"/>
</dbReference>
<dbReference type="SMART" id="SM00740">
    <property type="entry name" value="PASTA"/>
    <property type="match status" value="1"/>
</dbReference>
<dbReference type="Gene3D" id="3.40.710.10">
    <property type="entry name" value="DD-peptidase/beta-lactamase superfamily"/>
    <property type="match status" value="1"/>
</dbReference>
<dbReference type="PANTHER" id="PTHR30627">
    <property type="entry name" value="PEPTIDOGLYCAN D,D-TRANSPEPTIDASE"/>
    <property type="match status" value="1"/>
</dbReference>
<dbReference type="Gene3D" id="3.90.1310.10">
    <property type="entry name" value="Penicillin-binding protein 2a (Domain 2)"/>
    <property type="match status" value="1"/>
</dbReference>
<protein>
    <submittedName>
        <fullName evidence="3">Penicillin-binding protein</fullName>
    </submittedName>
</protein>
<dbReference type="CDD" id="cd06575">
    <property type="entry name" value="PASTA_Pbp2x-like_2"/>
    <property type="match status" value="1"/>
</dbReference>
<dbReference type="GO" id="GO:0005886">
    <property type="term" value="C:plasma membrane"/>
    <property type="evidence" value="ECO:0007669"/>
    <property type="project" value="TreeGrafter"/>
</dbReference>
<sequence length="702" mass="76947">MRKKLKYSGSPTSPANDKNREKWVRARMTIVLGVMVCALSVVLGRVYYLQTARGENLTEMASKQTARSIKLQAKRGSILDRRGVEMAVTVEVPSIFVRPREIENPRQVARQLLPHMSRDFEWLLKKLDSKSAFVWLERQTTPASAEAIRALDIKGVGITTESKRYYPLQERAGQVLGFVNVDGKGLEGLESSMNSTLAGGSFQIDGMRDSRGRTLLMSDLPEFSKFEGNSITLTLDTRIQRVAEQSLKNAVEKFEAKGGYAVVMDVQTGEVLALANTPSFDPNHFGEYTSGDWRLRSVTDTFEPGSTFKPFVLAAALEAKKVSLHSQFDTENGRLRIGRHTIRDSSRHEILNSAEIMQVSSNIGIYKIAQTIGKKALYDAIRAFGFGGRSGIEVRGEQPGLVWPPDRWAEVSFANISFGQGLTTTPLQMTAGMAAIANRGMLMKPRIIKEIRDKNGDIVEKSQPTLVRRVVSPETARETSWAMSMVTREGGTGTNAAIEGYTVAGKTGTAQKVNPETRRYDPHMWVGSFIGFAPAEAPEFVINVMIDEPKGTHYGGVVAAPVFKDIMRTALSLRGVMPLADEDRFQFNDESDEPGAEEVVLLGSVADDVLVLPTVRLPDELIDDEDLAEGSAPDFRGLTLRAALQRANERELLPSVDGWGRVISQSPAPGTPMEPGEVIALVLSPATRDALFSVEPSPGSAL</sequence>
<dbReference type="InterPro" id="IPR005543">
    <property type="entry name" value="PASTA_dom"/>
</dbReference>
<dbReference type="Gene3D" id="3.30.450.330">
    <property type="match status" value="1"/>
</dbReference>
<dbReference type="Gene3D" id="3.30.10.20">
    <property type="match status" value="1"/>
</dbReference>
<proteinExistence type="predicted"/>
<comment type="subcellular location">
    <subcellularLocation>
        <location evidence="1">Membrane</location>
    </subcellularLocation>
</comment>
<evidence type="ECO:0000313" key="4">
    <source>
        <dbReference type="Proteomes" id="UP000249799"/>
    </source>
</evidence>
<dbReference type="SUPFAM" id="SSF56601">
    <property type="entry name" value="beta-lactamase/transpeptidase-like"/>
    <property type="match status" value="1"/>
</dbReference>
<organism evidence="3 4">
    <name type="scientific">Bradymonas sediminis</name>
    <dbReference type="NCBI Taxonomy" id="1548548"/>
    <lineage>
        <taxon>Bacteria</taxon>
        <taxon>Deltaproteobacteria</taxon>
        <taxon>Bradymonadales</taxon>
        <taxon>Bradymonadaceae</taxon>
        <taxon>Bradymonas</taxon>
    </lineage>
</organism>
<accession>A0A2Z4FKW1</accession>
<dbReference type="Pfam" id="PF03717">
    <property type="entry name" value="PBP_dimer"/>
    <property type="match status" value="1"/>
</dbReference>
<dbReference type="SUPFAM" id="SSF54184">
    <property type="entry name" value="Penicillin-binding protein 2x (pbp-2x), c-terminal domain"/>
    <property type="match status" value="1"/>
</dbReference>
<evidence type="ECO:0000313" key="3">
    <source>
        <dbReference type="EMBL" id="AWV89532.1"/>
    </source>
</evidence>
<gene>
    <name evidence="3" type="ORF">DN745_09335</name>
</gene>
<dbReference type="GO" id="GO:0071555">
    <property type="term" value="P:cell wall organization"/>
    <property type="evidence" value="ECO:0007669"/>
    <property type="project" value="TreeGrafter"/>
</dbReference>
<dbReference type="SUPFAM" id="SSF56519">
    <property type="entry name" value="Penicillin binding protein dimerisation domain"/>
    <property type="match status" value="1"/>
</dbReference>
<dbReference type="InterPro" id="IPR001460">
    <property type="entry name" value="PCN-bd_Tpept"/>
</dbReference>
<evidence type="ECO:0000256" key="2">
    <source>
        <dbReference type="ARBA" id="ARBA00023136"/>
    </source>
</evidence>
<dbReference type="InterPro" id="IPR005311">
    <property type="entry name" value="PBP_dimer"/>
</dbReference>
<dbReference type="InterPro" id="IPR050515">
    <property type="entry name" value="Beta-lactam/transpept"/>
</dbReference>
<dbReference type="AlphaFoldDB" id="A0A2Z4FKW1"/>
<evidence type="ECO:0000256" key="1">
    <source>
        <dbReference type="ARBA" id="ARBA00004370"/>
    </source>
</evidence>
<dbReference type="Pfam" id="PF00905">
    <property type="entry name" value="Transpeptidase"/>
    <property type="match status" value="1"/>
</dbReference>
<dbReference type="EMBL" id="CP030032">
    <property type="protein sequence ID" value="AWV89532.1"/>
    <property type="molecule type" value="Genomic_DNA"/>
</dbReference>
<dbReference type="KEGG" id="bsed:DN745_09335"/>
<dbReference type="Gene3D" id="1.10.150.770">
    <property type="match status" value="1"/>
</dbReference>